<evidence type="ECO:0000256" key="8">
    <source>
        <dbReference type="ARBA" id="ARBA00022989"/>
    </source>
</evidence>
<keyword evidence="4 12" id="KW-0328">Glycosyltransferase</keyword>
<keyword evidence="9 12" id="KW-0333">Golgi apparatus</keyword>
<keyword evidence="11" id="KW-0325">Glycoprotein</keyword>
<comment type="similarity">
    <text evidence="3 12">Belongs to the glycosyltransferase 10 family.</text>
</comment>
<feature type="domain" description="Fucosyltransferase C-terminal" evidence="14">
    <location>
        <begin position="215"/>
        <end position="397"/>
    </location>
</feature>
<dbReference type="GO" id="GO:0032580">
    <property type="term" value="C:Golgi cisterna membrane"/>
    <property type="evidence" value="ECO:0007669"/>
    <property type="project" value="UniProtKB-SubCell"/>
</dbReference>
<dbReference type="InterPro" id="IPR055270">
    <property type="entry name" value="Glyco_tran_10_C"/>
</dbReference>
<proteinExistence type="inferred from homology"/>
<keyword evidence="13" id="KW-0732">Signal</keyword>
<evidence type="ECO:0000313" key="17">
    <source>
        <dbReference type="Proteomes" id="UP001154114"/>
    </source>
</evidence>
<keyword evidence="17" id="KW-1185">Reference proteome</keyword>
<dbReference type="InterPro" id="IPR031481">
    <property type="entry name" value="Glyco_tran_10_N"/>
</dbReference>
<dbReference type="GO" id="GO:0008417">
    <property type="term" value="F:fucosyltransferase activity"/>
    <property type="evidence" value="ECO:0007669"/>
    <property type="project" value="InterPro"/>
</dbReference>
<sequence>MRIPKKIQKLMLCNACVILVVWFVSILESPPNFNEYEETNCRFVDKCTIRDENGKSVTPTEPNKIYILQWTKPDKEPYTFMKEGQDMFYEKRCPINNCYVTWNKTYLADLTRYDAILFYSHIVSKSLTPTPSKRSPEQYYVFVSSEPASHNPVYQKKYKHFFNLTWTYKLNSDVFYGYIQVENKNGDIIGPKEVMHWPKLEEMDPIDDELRDKLHSKKIAAAWFVSNCHARSGRFNVAMKIQKELAKYNMTVDIYGHCGTKTFPENITSWELLERDYYFYFSFENSINEDYVTEKLLNALQHYTVPIVLGGANYTRFMPDGIYLNARILTTEELVKQMVDLINDKEKYYNLFRWHNHYSYYYAGGAPETDYYCNFCKNINDLKLINYKRVYRHFDKWWNGLNTEFLKTNL</sequence>
<evidence type="ECO:0000256" key="10">
    <source>
        <dbReference type="ARBA" id="ARBA00023136"/>
    </source>
</evidence>
<evidence type="ECO:0000256" key="11">
    <source>
        <dbReference type="ARBA" id="ARBA00023180"/>
    </source>
</evidence>
<organism evidence="16 17">
    <name type="scientific">Chrysodeixis includens</name>
    <name type="common">Soybean looper</name>
    <name type="synonym">Pseudoplusia includens</name>
    <dbReference type="NCBI Taxonomy" id="689277"/>
    <lineage>
        <taxon>Eukaryota</taxon>
        <taxon>Metazoa</taxon>
        <taxon>Ecdysozoa</taxon>
        <taxon>Arthropoda</taxon>
        <taxon>Hexapoda</taxon>
        <taxon>Insecta</taxon>
        <taxon>Pterygota</taxon>
        <taxon>Neoptera</taxon>
        <taxon>Endopterygota</taxon>
        <taxon>Lepidoptera</taxon>
        <taxon>Glossata</taxon>
        <taxon>Ditrysia</taxon>
        <taxon>Noctuoidea</taxon>
        <taxon>Noctuidae</taxon>
        <taxon>Plusiinae</taxon>
        <taxon>Chrysodeixis</taxon>
    </lineage>
</organism>
<keyword evidence="5 12" id="KW-0808">Transferase</keyword>
<feature type="chain" id="PRO_5040129491" description="Fucosyltransferase" evidence="13">
    <location>
        <begin position="27"/>
        <end position="410"/>
    </location>
</feature>
<keyword evidence="8" id="KW-1133">Transmembrane helix</keyword>
<evidence type="ECO:0000256" key="1">
    <source>
        <dbReference type="ARBA" id="ARBA00004447"/>
    </source>
</evidence>
<feature type="domain" description="Fucosyltransferase N-terminal" evidence="15">
    <location>
        <begin position="63"/>
        <end position="178"/>
    </location>
</feature>
<dbReference type="Gene3D" id="3.40.50.11660">
    <property type="entry name" value="Glycosyl transferase family 10, C-terminal domain"/>
    <property type="match status" value="1"/>
</dbReference>
<evidence type="ECO:0000313" key="16">
    <source>
        <dbReference type="EMBL" id="CAH0579399.1"/>
    </source>
</evidence>
<dbReference type="PANTHER" id="PTHR48438:SF1">
    <property type="entry name" value="ALPHA-(1,3)-FUCOSYLTRANSFERASE C-RELATED"/>
    <property type="match status" value="1"/>
</dbReference>
<evidence type="ECO:0000259" key="14">
    <source>
        <dbReference type="Pfam" id="PF00852"/>
    </source>
</evidence>
<dbReference type="Pfam" id="PF17039">
    <property type="entry name" value="Glyco_tran_10_N"/>
    <property type="match status" value="1"/>
</dbReference>
<dbReference type="PANTHER" id="PTHR48438">
    <property type="entry name" value="ALPHA-(1,3)-FUCOSYLTRANSFERASE C-RELATED"/>
    <property type="match status" value="1"/>
</dbReference>
<accession>A0A9P0BLN6</accession>
<evidence type="ECO:0000256" key="5">
    <source>
        <dbReference type="ARBA" id="ARBA00022679"/>
    </source>
</evidence>
<dbReference type="SUPFAM" id="SSF53756">
    <property type="entry name" value="UDP-Glycosyltransferase/glycogen phosphorylase"/>
    <property type="match status" value="1"/>
</dbReference>
<dbReference type="Proteomes" id="UP001154114">
    <property type="component" value="Chromosome 10"/>
</dbReference>
<comment type="pathway">
    <text evidence="2">Protein modification; protein glycosylation.</text>
</comment>
<name>A0A9P0BLN6_CHRIL</name>
<evidence type="ECO:0000256" key="4">
    <source>
        <dbReference type="ARBA" id="ARBA00022676"/>
    </source>
</evidence>
<keyword evidence="7" id="KW-0735">Signal-anchor</keyword>
<reference evidence="16" key="1">
    <citation type="submission" date="2021-12" db="EMBL/GenBank/DDBJ databases">
        <authorList>
            <person name="King R."/>
        </authorList>
    </citation>
    <scope>NUCLEOTIDE SEQUENCE</scope>
</reference>
<dbReference type="EC" id="2.4.1.-" evidence="12"/>
<dbReference type="AlphaFoldDB" id="A0A9P0BLN6"/>
<dbReference type="Pfam" id="PF00852">
    <property type="entry name" value="Glyco_transf_10"/>
    <property type="match status" value="1"/>
</dbReference>
<gene>
    <name evidence="16" type="ORF">CINC_LOCUS1163</name>
</gene>
<evidence type="ECO:0000256" key="7">
    <source>
        <dbReference type="ARBA" id="ARBA00022968"/>
    </source>
</evidence>
<keyword evidence="10" id="KW-0472">Membrane</keyword>
<comment type="subcellular location">
    <subcellularLocation>
        <location evidence="1 12">Golgi apparatus</location>
        <location evidence="1 12">Golgi stack membrane</location>
        <topology evidence="1 12">Single-pass type II membrane protein</topology>
    </subcellularLocation>
</comment>
<evidence type="ECO:0000256" key="3">
    <source>
        <dbReference type="ARBA" id="ARBA00008919"/>
    </source>
</evidence>
<evidence type="ECO:0000256" key="12">
    <source>
        <dbReference type="RuleBase" id="RU003832"/>
    </source>
</evidence>
<evidence type="ECO:0000256" key="13">
    <source>
        <dbReference type="SAM" id="SignalP"/>
    </source>
</evidence>
<dbReference type="InterPro" id="IPR001503">
    <property type="entry name" value="Glyco_trans_10"/>
</dbReference>
<evidence type="ECO:0000259" key="15">
    <source>
        <dbReference type="Pfam" id="PF17039"/>
    </source>
</evidence>
<dbReference type="InterPro" id="IPR038577">
    <property type="entry name" value="GT10-like_C_sf"/>
</dbReference>
<protein>
    <recommendedName>
        <fullName evidence="12">Fucosyltransferase</fullName>
        <ecNumber evidence="12">2.4.1.-</ecNumber>
    </recommendedName>
</protein>
<keyword evidence="6 12" id="KW-0812">Transmembrane</keyword>
<dbReference type="EMBL" id="LR824013">
    <property type="protein sequence ID" value="CAH0579399.1"/>
    <property type="molecule type" value="Genomic_DNA"/>
</dbReference>
<evidence type="ECO:0000256" key="6">
    <source>
        <dbReference type="ARBA" id="ARBA00022692"/>
    </source>
</evidence>
<dbReference type="OrthoDB" id="427096at2759"/>
<evidence type="ECO:0000256" key="9">
    <source>
        <dbReference type="ARBA" id="ARBA00023034"/>
    </source>
</evidence>
<evidence type="ECO:0000256" key="2">
    <source>
        <dbReference type="ARBA" id="ARBA00004922"/>
    </source>
</evidence>
<feature type="signal peptide" evidence="13">
    <location>
        <begin position="1"/>
        <end position="26"/>
    </location>
</feature>